<sequence length="89" mass="9832">MFEANHVTKAYNNKSNADTGFGEKASQSSDNKIVKDAWGGDRNFMASHGLKFDPDRFEERKAIIQGYHKVDAVSGSDAGKKGKPVDKRK</sequence>
<proteinExistence type="predicted"/>
<organism evidence="2 3">
    <name type="scientific">Phaeoacremonium minimum (strain UCR-PA7)</name>
    <name type="common">Esca disease fungus</name>
    <name type="synonym">Togninia minima</name>
    <dbReference type="NCBI Taxonomy" id="1286976"/>
    <lineage>
        <taxon>Eukaryota</taxon>
        <taxon>Fungi</taxon>
        <taxon>Dikarya</taxon>
        <taxon>Ascomycota</taxon>
        <taxon>Pezizomycotina</taxon>
        <taxon>Sordariomycetes</taxon>
        <taxon>Sordariomycetidae</taxon>
        <taxon>Togniniales</taxon>
        <taxon>Togniniaceae</taxon>
        <taxon>Phaeoacremonium</taxon>
    </lineage>
</organism>
<dbReference type="EMBL" id="KB933181">
    <property type="protein sequence ID" value="EON98977.1"/>
    <property type="molecule type" value="Genomic_DNA"/>
</dbReference>
<dbReference type="GeneID" id="19325938"/>
<dbReference type="Proteomes" id="UP000014074">
    <property type="component" value="Unassembled WGS sequence"/>
</dbReference>
<dbReference type="OrthoDB" id="4232400at2759"/>
<name>R8BIB0_PHAM7</name>
<feature type="region of interest" description="Disordered" evidence="1">
    <location>
        <begin position="1"/>
        <end position="31"/>
    </location>
</feature>
<dbReference type="AlphaFoldDB" id="R8BIB0"/>
<evidence type="ECO:0000256" key="1">
    <source>
        <dbReference type="SAM" id="MobiDB-lite"/>
    </source>
</evidence>
<evidence type="ECO:0000313" key="2">
    <source>
        <dbReference type="EMBL" id="EON98977.1"/>
    </source>
</evidence>
<dbReference type="HOGENOM" id="CLU_2456337_0_0_1"/>
<protein>
    <submittedName>
        <fullName evidence="2">Uncharacterized protein</fullName>
    </submittedName>
</protein>
<gene>
    <name evidence="2" type="ORF">UCRPA7_5389</name>
</gene>
<dbReference type="KEGG" id="tmn:UCRPA7_5389"/>
<evidence type="ECO:0000313" key="3">
    <source>
        <dbReference type="Proteomes" id="UP000014074"/>
    </source>
</evidence>
<dbReference type="RefSeq" id="XP_007916127.1">
    <property type="nucleotide sequence ID" value="XM_007917936.1"/>
</dbReference>
<accession>R8BIB0</accession>
<reference evidence="3" key="1">
    <citation type="journal article" date="2013" name="Genome Announc.">
        <title>Draft genome sequence of the ascomycete Phaeoacremonium aleophilum strain UCR-PA7, a causal agent of the esca disease complex in grapevines.</title>
        <authorList>
            <person name="Blanco-Ulate B."/>
            <person name="Rolshausen P."/>
            <person name="Cantu D."/>
        </authorList>
    </citation>
    <scope>NUCLEOTIDE SEQUENCE [LARGE SCALE GENOMIC DNA]</scope>
    <source>
        <strain evidence="3">UCR-PA7</strain>
    </source>
</reference>
<keyword evidence="3" id="KW-1185">Reference proteome</keyword>